<organism evidence="1 2">
    <name type="scientific">Araneus ventricosus</name>
    <name type="common">Orbweaver spider</name>
    <name type="synonym">Epeira ventricosa</name>
    <dbReference type="NCBI Taxonomy" id="182803"/>
    <lineage>
        <taxon>Eukaryota</taxon>
        <taxon>Metazoa</taxon>
        <taxon>Ecdysozoa</taxon>
        <taxon>Arthropoda</taxon>
        <taxon>Chelicerata</taxon>
        <taxon>Arachnida</taxon>
        <taxon>Araneae</taxon>
        <taxon>Araneomorphae</taxon>
        <taxon>Entelegynae</taxon>
        <taxon>Araneoidea</taxon>
        <taxon>Araneidae</taxon>
        <taxon>Araneus</taxon>
    </lineage>
</organism>
<accession>A0A4Y2KBF7</accession>
<proteinExistence type="predicted"/>
<name>A0A4Y2KBF7_ARAVE</name>
<protein>
    <recommendedName>
        <fullName evidence="3">Tesmin/TSO1-like CXC domain-containing protein</fullName>
    </recommendedName>
</protein>
<gene>
    <name evidence="1" type="ORF">AVEN_273132_1</name>
</gene>
<evidence type="ECO:0000313" key="2">
    <source>
        <dbReference type="Proteomes" id="UP000499080"/>
    </source>
</evidence>
<evidence type="ECO:0000313" key="1">
    <source>
        <dbReference type="EMBL" id="GBM98652.1"/>
    </source>
</evidence>
<sequence length="159" mass="18097">MTALQYIYDGIEKFCGVDLTSSDQHLKISVSRVQRDNDDCKKMVEWFKHYNPFPENSNLISISPGIVGDSRINCHMVLHKISCKCKKGCTGNCSCRKARLFCSVLCFHCWDNCNNRKIQSINSGEDDEDESMLPDHLVQASLSFHVEEDTDYLPKDIGP</sequence>
<keyword evidence="2" id="KW-1185">Reference proteome</keyword>
<dbReference type="EMBL" id="BGPR01004343">
    <property type="protein sequence ID" value="GBM98652.1"/>
    <property type="molecule type" value="Genomic_DNA"/>
</dbReference>
<dbReference type="OrthoDB" id="6753017at2759"/>
<comment type="caution">
    <text evidence="1">The sequence shown here is derived from an EMBL/GenBank/DDBJ whole genome shotgun (WGS) entry which is preliminary data.</text>
</comment>
<dbReference type="Proteomes" id="UP000499080">
    <property type="component" value="Unassembled WGS sequence"/>
</dbReference>
<reference evidence="1 2" key="1">
    <citation type="journal article" date="2019" name="Sci. Rep.">
        <title>Orb-weaving spider Araneus ventricosus genome elucidates the spidroin gene catalogue.</title>
        <authorList>
            <person name="Kono N."/>
            <person name="Nakamura H."/>
            <person name="Ohtoshi R."/>
            <person name="Moran D.A.P."/>
            <person name="Shinohara A."/>
            <person name="Yoshida Y."/>
            <person name="Fujiwara M."/>
            <person name="Mori M."/>
            <person name="Tomita M."/>
            <person name="Arakawa K."/>
        </authorList>
    </citation>
    <scope>NUCLEOTIDE SEQUENCE [LARGE SCALE GENOMIC DNA]</scope>
</reference>
<evidence type="ECO:0008006" key="3">
    <source>
        <dbReference type="Google" id="ProtNLM"/>
    </source>
</evidence>
<dbReference type="AlphaFoldDB" id="A0A4Y2KBF7"/>